<sequence>MPRIVSFPLIARDLINGQLSALTGIDLVVPDSLEQIPDALDGADALIMPGGETHYSADIAAAIRDRAHDLRWIQLTSAGYDGLVAFGVPDRVVITGNGGALAVPVAEHAMALLLSLSRRLHENVQNQMRRTWERNTQAPVKSLEGSTVLVVGYGSIGREVARRAKAFGMHVIGMRRTPTPDEMADEMVGMDDFIPALQRADAIILCLPLNGATHQIINRETLAACKPDAWVINVGRGGLIDTEALMDALQNGMLGGAGLDVTEPEPVPADHPLWATPNVIISPHVGGGGSRKSYERIADTVTENARRFAVGETLREVINLR</sequence>
<evidence type="ECO:0000259" key="4">
    <source>
        <dbReference type="Pfam" id="PF00389"/>
    </source>
</evidence>
<dbReference type="FunFam" id="3.40.50.720:FF:000363">
    <property type="entry name" value="D-isomer specific 2-hydroxyacid dehydrogenase"/>
    <property type="match status" value="1"/>
</dbReference>
<dbReference type="GO" id="GO:0016616">
    <property type="term" value="F:oxidoreductase activity, acting on the CH-OH group of donors, NAD or NADP as acceptor"/>
    <property type="evidence" value="ECO:0007669"/>
    <property type="project" value="InterPro"/>
</dbReference>
<dbReference type="Proteomes" id="UP001196509">
    <property type="component" value="Unassembled WGS sequence"/>
</dbReference>
<dbReference type="Pfam" id="PF02826">
    <property type="entry name" value="2-Hacid_dh_C"/>
    <property type="match status" value="1"/>
</dbReference>
<dbReference type="AlphaFoldDB" id="A0AAE2ZM23"/>
<evidence type="ECO:0000259" key="5">
    <source>
        <dbReference type="Pfam" id="PF02826"/>
    </source>
</evidence>
<dbReference type="GO" id="GO:0051287">
    <property type="term" value="F:NAD binding"/>
    <property type="evidence" value="ECO:0007669"/>
    <property type="project" value="InterPro"/>
</dbReference>
<keyword evidence="2" id="KW-0520">NAD</keyword>
<dbReference type="PANTHER" id="PTHR43333">
    <property type="entry name" value="2-HACID_DH_C DOMAIN-CONTAINING PROTEIN"/>
    <property type="match status" value="1"/>
</dbReference>
<gene>
    <name evidence="6" type="ORF">K1W69_17840</name>
</gene>
<dbReference type="Gene3D" id="3.40.50.720">
    <property type="entry name" value="NAD(P)-binding Rossmann-like Domain"/>
    <property type="match status" value="2"/>
</dbReference>
<comment type="caution">
    <text evidence="6">The sequence shown here is derived from an EMBL/GenBank/DDBJ whole genome shotgun (WGS) entry which is preliminary data.</text>
</comment>
<evidence type="ECO:0000313" key="7">
    <source>
        <dbReference type="Proteomes" id="UP001196509"/>
    </source>
</evidence>
<dbReference type="EMBL" id="JAICBX010000003">
    <property type="protein sequence ID" value="MBW8639063.1"/>
    <property type="molecule type" value="Genomic_DNA"/>
</dbReference>
<dbReference type="InterPro" id="IPR006140">
    <property type="entry name" value="D-isomer_DH_NAD-bd"/>
</dbReference>
<evidence type="ECO:0000256" key="3">
    <source>
        <dbReference type="RuleBase" id="RU003719"/>
    </source>
</evidence>
<dbReference type="InterPro" id="IPR029753">
    <property type="entry name" value="D-isomer_DH_CS"/>
</dbReference>
<protein>
    <submittedName>
        <fullName evidence="6">D-2-hydroxyacid dehydrogenase</fullName>
    </submittedName>
</protein>
<name>A0AAE2ZM23_9HYPH</name>
<evidence type="ECO:0000256" key="2">
    <source>
        <dbReference type="ARBA" id="ARBA00023027"/>
    </source>
</evidence>
<organism evidence="6 7">
    <name type="scientific">Flavimaribacter sediminis</name>
    <dbReference type="NCBI Taxonomy" id="2865987"/>
    <lineage>
        <taxon>Bacteria</taxon>
        <taxon>Pseudomonadati</taxon>
        <taxon>Pseudomonadota</taxon>
        <taxon>Alphaproteobacteria</taxon>
        <taxon>Hyphomicrobiales</taxon>
        <taxon>Rhizobiaceae</taxon>
        <taxon>Flavimaribacter</taxon>
    </lineage>
</organism>
<dbReference type="SUPFAM" id="SSF51735">
    <property type="entry name" value="NAD(P)-binding Rossmann-fold domains"/>
    <property type="match status" value="1"/>
</dbReference>
<dbReference type="SUPFAM" id="SSF52283">
    <property type="entry name" value="Formate/glycerate dehydrogenase catalytic domain-like"/>
    <property type="match status" value="1"/>
</dbReference>
<dbReference type="InterPro" id="IPR006139">
    <property type="entry name" value="D-isomer_2_OHA_DH_cat_dom"/>
</dbReference>
<dbReference type="PROSITE" id="PS00671">
    <property type="entry name" value="D_2_HYDROXYACID_DH_3"/>
    <property type="match status" value="1"/>
</dbReference>
<accession>A0AAE2ZM23</accession>
<feature type="domain" description="D-isomer specific 2-hydroxyacid dehydrogenase NAD-binding" evidence="5">
    <location>
        <begin position="110"/>
        <end position="286"/>
    </location>
</feature>
<keyword evidence="7" id="KW-1185">Reference proteome</keyword>
<reference evidence="6" key="1">
    <citation type="submission" date="2021-08" db="EMBL/GenBank/DDBJ databases">
        <title>Hoeflea bacterium WL0058 sp. nov., isolated from the sediment.</title>
        <authorList>
            <person name="Wang L."/>
            <person name="Zhang D."/>
        </authorList>
    </citation>
    <scope>NUCLEOTIDE SEQUENCE</scope>
    <source>
        <strain evidence="6">WL0058</strain>
    </source>
</reference>
<dbReference type="InterPro" id="IPR036291">
    <property type="entry name" value="NAD(P)-bd_dom_sf"/>
</dbReference>
<comment type="similarity">
    <text evidence="3">Belongs to the D-isomer specific 2-hydroxyacid dehydrogenase family.</text>
</comment>
<dbReference type="PANTHER" id="PTHR43333:SF1">
    <property type="entry name" value="D-ISOMER SPECIFIC 2-HYDROXYACID DEHYDROGENASE NAD-BINDING DOMAIN-CONTAINING PROTEIN"/>
    <property type="match status" value="1"/>
</dbReference>
<dbReference type="RefSeq" id="WP_220229775.1">
    <property type="nucleotide sequence ID" value="NZ_JAICBX010000003.1"/>
</dbReference>
<dbReference type="CDD" id="cd05300">
    <property type="entry name" value="2-Hacid_dh_1"/>
    <property type="match status" value="1"/>
</dbReference>
<keyword evidence="1 3" id="KW-0560">Oxidoreductase</keyword>
<dbReference type="Pfam" id="PF00389">
    <property type="entry name" value="2-Hacid_dh"/>
    <property type="match status" value="1"/>
</dbReference>
<feature type="domain" description="D-isomer specific 2-hydroxyacid dehydrogenase catalytic" evidence="4">
    <location>
        <begin position="32"/>
        <end position="319"/>
    </location>
</feature>
<proteinExistence type="inferred from homology"/>
<evidence type="ECO:0000313" key="6">
    <source>
        <dbReference type="EMBL" id="MBW8639063.1"/>
    </source>
</evidence>
<evidence type="ECO:0000256" key="1">
    <source>
        <dbReference type="ARBA" id="ARBA00023002"/>
    </source>
</evidence>